<name>A0A0A7AMX4_9GLOM</name>
<dbReference type="GO" id="GO:1902495">
    <property type="term" value="C:transmembrane transporter complex"/>
    <property type="evidence" value="ECO:0007669"/>
    <property type="project" value="UniProtKB-ARBA"/>
</dbReference>
<dbReference type="GO" id="GO:0005743">
    <property type="term" value="C:mitochondrial inner membrane"/>
    <property type="evidence" value="ECO:0007669"/>
    <property type="project" value="UniProtKB-SubCell"/>
</dbReference>
<evidence type="ECO:0000256" key="9">
    <source>
        <dbReference type="ARBA" id="ARBA00022982"/>
    </source>
</evidence>
<dbReference type="NCBIfam" id="TIGR02866">
    <property type="entry name" value="CoxB"/>
    <property type="match status" value="1"/>
</dbReference>
<evidence type="ECO:0000256" key="11">
    <source>
        <dbReference type="ARBA" id="ARBA00023008"/>
    </source>
</evidence>
<dbReference type="PRINTS" id="PR01166">
    <property type="entry name" value="CYCOXIDASEII"/>
</dbReference>
<evidence type="ECO:0000256" key="16">
    <source>
        <dbReference type="SAM" id="Phobius"/>
    </source>
</evidence>
<keyword evidence="9 15" id="KW-0249">Electron transport</keyword>
<keyword evidence="4 15" id="KW-0813">Transport</keyword>
<evidence type="ECO:0000256" key="10">
    <source>
        <dbReference type="ARBA" id="ARBA00022989"/>
    </source>
</evidence>
<reference evidence="19" key="1">
    <citation type="journal article" date="2014" name="Genome Biol. Evol.">
        <title>The mitochondrial genome of the glomeromycete Rhizophagus sp. DAOM 213198 reveals an unusual organization consisting of two circular chromosomes.</title>
        <authorList>
            <person name="Nadimi M."/>
            <person name="Stefani F.O."/>
            <person name="Hijri M."/>
        </authorList>
    </citation>
    <scope>NUCLEOTIDE SEQUENCE</scope>
    <source>
        <strain evidence="19">DAOM213198</strain>
    </source>
</reference>
<dbReference type="EMBL" id="KF591216">
    <property type="protein sequence ID" value="AHJ10985.1"/>
    <property type="molecule type" value="Genomic_DNA"/>
</dbReference>
<feature type="domain" description="Cytochrome oxidase subunit II copper A binding" evidence="17">
    <location>
        <begin position="116"/>
        <end position="254"/>
    </location>
</feature>
<dbReference type="InterPro" id="IPR045187">
    <property type="entry name" value="CcO_II"/>
</dbReference>
<comment type="function">
    <text evidence="15">Component of the cytochrome c oxidase, the last enzyme in the mitochondrial electron transport chain which drives oxidative phosphorylation. The respiratory chain contains 3 multisubunit complexes succinate dehydrogenase (complex II, CII), ubiquinol-cytochrome c oxidoreductase (cytochrome b-c1 complex, complex III, CIII) and cytochrome c oxidase (complex IV, CIV), that cooperate to transfer electrons derived from NADH and succinate to molecular oxygen, creating an electrochemical gradient over the inner membrane that drives transmembrane transport and the ATP synthase. Cytochrome c oxidase is the component of the respiratory chain that catalyzes the reduction of oxygen to water. Electrons originating from reduced cytochrome c in the intermembrane space (IMS) are transferred via the dinuclear copper A center (CU(A)) of subunit 2 and heme A of subunit 1 to the active site in subunit 1, a binuclear center (BNC) formed by heme A3 and copper B (CU(B)). The BNC reduces molecular oxygen to 2 water molecules using 4 electrons from cytochrome c in the IMS and 4 protons from the mitochondrial matrix.</text>
</comment>
<feature type="domain" description="Cytochrome oxidase subunit II transmembrane region profile" evidence="18">
    <location>
        <begin position="19"/>
        <end position="115"/>
    </location>
</feature>
<comment type="subcellular location">
    <subcellularLocation>
        <location evidence="1 15">Mitochondrion inner membrane</location>
        <topology evidence="1 15">Multi-pass membrane protein</topology>
    </subcellularLocation>
</comment>
<dbReference type="InterPro" id="IPR036257">
    <property type="entry name" value="Cyt_c_oxidase_su2_TM_sf"/>
</dbReference>
<keyword evidence="12 15" id="KW-0496">Mitochondrion</keyword>
<evidence type="ECO:0000259" key="18">
    <source>
        <dbReference type="PROSITE" id="PS50999"/>
    </source>
</evidence>
<dbReference type="Gene3D" id="1.10.287.90">
    <property type="match status" value="1"/>
</dbReference>
<dbReference type="FunFam" id="2.60.40.420:FF:000001">
    <property type="entry name" value="Cytochrome c oxidase subunit 2"/>
    <property type="match status" value="1"/>
</dbReference>
<dbReference type="GO" id="GO:0005507">
    <property type="term" value="F:copper ion binding"/>
    <property type="evidence" value="ECO:0007669"/>
    <property type="project" value="InterPro"/>
</dbReference>
<organism evidence="19">
    <name type="scientific">Rhizophagus sp. DAOM 213198</name>
    <dbReference type="NCBI Taxonomy" id="1417302"/>
    <lineage>
        <taxon>Eukaryota</taxon>
        <taxon>Fungi</taxon>
        <taxon>Fungi incertae sedis</taxon>
        <taxon>Mucoromycota</taxon>
        <taxon>Glomeromycotina</taxon>
        <taxon>Glomeromycetes</taxon>
        <taxon>Glomerales</taxon>
        <taxon>Glomeraceae</taxon>
        <taxon>Rhizophagus</taxon>
    </lineage>
</organism>
<evidence type="ECO:0000313" key="19">
    <source>
        <dbReference type="EMBL" id="AHJ10985.1"/>
    </source>
</evidence>
<dbReference type="Pfam" id="PF02790">
    <property type="entry name" value="COX2_TM"/>
    <property type="match status" value="1"/>
</dbReference>
<feature type="transmembrane region" description="Helical" evidence="16">
    <location>
        <begin position="45"/>
        <end position="67"/>
    </location>
</feature>
<comment type="cofactor">
    <cofactor evidence="15">
        <name>Cu cation</name>
        <dbReference type="ChEBI" id="CHEBI:23378"/>
    </cofactor>
    <text evidence="15">Binds a copper A center.</text>
</comment>
<evidence type="ECO:0000256" key="14">
    <source>
        <dbReference type="ARBA" id="ARBA00049512"/>
    </source>
</evidence>
<proteinExistence type="inferred from homology"/>
<comment type="catalytic activity">
    <reaction evidence="14">
        <text>4 Fe(II)-[cytochrome c] + O2 + 8 H(+)(in) = 4 Fe(III)-[cytochrome c] + 2 H2O + 4 H(+)(out)</text>
        <dbReference type="Rhea" id="RHEA:11436"/>
        <dbReference type="Rhea" id="RHEA-COMP:10350"/>
        <dbReference type="Rhea" id="RHEA-COMP:14399"/>
        <dbReference type="ChEBI" id="CHEBI:15377"/>
        <dbReference type="ChEBI" id="CHEBI:15378"/>
        <dbReference type="ChEBI" id="CHEBI:15379"/>
        <dbReference type="ChEBI" id="CHEBI:29033"/>
        <dbReference type="ChEBI" id="CHEBI:29034"/>
        <dbReference type="EC" id="7.1.1.9"/>
    </reaction>
    <physiologicalReaction direction="left-to-right" evidence="14">
        <dbReference type="Rhea" id="RHEA:11437"/>
    </physiologicalReaction>
</comment>
<evidence type="ECO:0000256" key="3">
    <source>
        <dbReference type="ARBA" id="ARBA00015946"/>
    </source>
</evidence>
<evidence type="ECO:0000259" key="17">
    <source>
        <dbReference type="PROSITE" id="PS50857"/>
    </source>
</evidence>
<dbReference type="CDD" id="cd13912">
    <property type="entry name" value="CcO_II_C"/>
    <property type="match status" value="1"/>
</dbReference>
<dbReference type="FunFam" id="1.10.287.90:FF:000004">
    <property type="entry name" value="Cytochrome c oxidase subunit 2"/>
    <property type="match status" value="1"/>
</dbReference>
<keyword evidence="5 15" id="KW-0679">Respiratory chain</keyword>
<keyword evidence="8" id="KW-1278">Translocase</keyword>
<evidence type="ECO:0000256" key="1">
    <source>
        <dbReference type="ARBA" id="ARBA00004448"/>
    </source>
</evidence>
<keyword evidence="11 15" id="KW-0186">Copper</keyword>
<dbReference type="InterPro" id="IPR008972">
    <property type="entry name" value="Cupredoxin"/>
</dbReference>
<dbReference type="PROSITE" id="PS50999">
    <property type="entry name" value="COX2_TM"/>
    <property type="match status" value="1"/>
</dbReference>
<dbReference type="PANTHER" id="PTHR22888:SF9">
    <property type="entry name" value="CYTOCHROME C OXIDASE SUBUNIT 2"/>
    <property type="match status" value="1"/>
</dbReference>
<gene>
    <name evidence="19" type="primary">cox2</name>
</gene>
<evidence type="ECO:0000256" key="6">
    <source>
        <dbReference type="ARBA" id="ARBA00022692"/>
    </source>
</evidence>
<dbReference type="AlphaFoldDB" id="A0A0A7AMX4"/>
<evidence type="ECO:0000256" key="4">
    <source>
        <dbReference type="ARBA" id="ARBA00022448"/>
    </source>
</evidence>
<keyword evidence="10 16" id="KW-1133">Transmembrane helix</keyword>
<dbReference type="GO" id="GO:0004129">
    <property type="term" value="F:cytochrome-c oxidase activity"/>
    <property type="evidence" value="ECO:0007669"/>
    <property type="project" value="UniProtKB-EC"/>
</dbReference>
<protein>
    <recommendedName>
        <fullName evidence="3 15">Cytochrome c oxidase subunit 2</fullName>
    </recommendedName>
</protein>
<dbReference type="GO" id="GO:1902494">
    <property type="term" value="C:catalytic complex"/>
    <property type="evidence" value="ECO:0007669"/>
    <property type="project" value="UniProtKB-ARBA"/>
</dbReference>
<keyword evidence="7 15" id="KW-0479">Metal-binding</keyword>
<accession>A0A0A7AMX4</accession>
<evidence type="ECO:0000256" key="13">
    <source>
        <dbReference type="ARBA" id="ARBA00023136"/>
    </source>
</evidence>
<geneLocation type="mitochondrion" evidence="19"/>
<dbReference type="GO" id="GO:0006123">
    <property type="term" value="P:mitochondrial electron transport, cytochrome c to oxygen"/>
    <property type="evidence" value="ECO:0007669"/>
    <property type="project" value="UniProtKB-ARBA"/>
</dbReference>
<evidence type="ECO:0000256" key="2">
    <source>
        <dbReference type="ARBA" id="ARBA00007866"/>
    </source>
</evidence>
<dbReference type="GO" id="GO:0016491">
    <property type="term" value="F:oxidoreductase activity"/>
    <property type="evidence" value="ECO:0007669"/>
    <property type="project" value="InterPro"/>
</dbReference>
<dbReference type="SUPFAM" id="SSF81464">
    <property type="entry name" value="Cytochrome c oxidase subunit II-like, transmembrane region"/>
    <property type="match status" value="1"/>
</dbReference>
<dbReference type="InterPro" id="IPR011759">
    <property type="entry name" value="Cyt_c_oxidase_su2_TM_dom"/>
</dbReference>
<dbReference type="InterPro" id="IPR002429">
    <property type="entry name" value="CcO_II-like_C"/>
</dbReference>
<dbReference type="Gene3D" id="2.60.40.420">
    <property type="entry name" value="Cupredoxins - blue copper proteins"/>
    <property type="match status" value="1"/>
</dbReference>
<evidence type="ECO:0000256" key="8">
    <source>
        <dbReference type="ARBA" id="ARBA00022967"/>
    </source>
</evidence>
<dbReference type="InterPro" id="IPR014222">
    <property type="entry name" value="Cyt_c_oxidase_su2"/>
</dbReference>
<dbReference type="PROSITE" id="PS00078">
    <property type="entry name" value="COX2"/>
    <property type="match status" value="1"/>
</dbReference>
<evidence type="ECO:0000256" key="12">
    <source>
        <dbReference type="ARBA" id="ARBA00023128"/>
    </source>
</evidence>
<dbReference type="PROSITE" id="PS50857">
    <property type="entry name" value="COX2_CUA"/>
    <property type="match status" value="1"/>
</dbReference>
<comment type="similarity">
    <text evidence="2 15">Belongs to the cytochrome c oxidase subunit 2 family.</text>
</comment>
<dbReference type="InterPro" id="IPR001505">
    <property type="entry name" value="Copper_CuA"/>
</dbReference>
<dbReference type="PANTHER" id="PTHR22888">
    <property type="entry name" value="CYTOCHROME C OXIDASE, SUBUNIT II"/>
    <property type="match status" value="1"/>
</dbReference>
<dbReference type="InterPro" id="IPR034210">
    <property type="entry name" value="CcO_II_C"/>
</dbReference>
<keyword evidence="6 15" id="KW-0812">Transmembrane</keyword>
<keyword evidence="15" id="KW-0999">Mitochondrion inner membrane</keyword>
<evidence type="ECO:0000256" key="5">
    <source>
        <dbReference type="ARBA" id="ARBA00022660"/>
    </source>
</evidence>
<feature type="transmembrane region" description="Helical" evidence="16">
    <location>
        <begin position="87"/>
        <end position="111"/>
    </location>
</feature>
<dbReference type="Pfam" id="PF00116">
    <property type="entry name" value="COX2"/>
    <property type="match status" value="1"/>
</dbReference>
<sequence length="305" mass="34286">MLKFLFDTIFMVKVAYNDAPQPWQLGFQDGGSPSIEGIVELHDQVMFYLVIILLGVGWMLGSTILKFNSNRNQIVHKYHNHGTLIELIWTITPALVLIAIAFPSFKLLYLLDEVIDPVITVKAIGNQWFWTYEYSDYVNDTGETIEFDSYMIPETDLEPGQLRLLEVDNRVILPVDTHIRFIVTARDVIHSFAVPSLGLKLDALPGRLNQTSAIINREGVFYGMCSELCGVLHYGMPIVIESVSLESYLLWLSSQNSPPDQHEVIVGSLLADMSAIKPAGPKRNTRLTIGQSKANLDYIDLRNTG</sequence>
<evidence type="ECO:0000256" key="7">
    <source>
        <dbReference type="ARBA" id="ARBA00022723"/>
    </source>
</evidence>
<dbReference type="SUPFAM" id="SSF49503">
    <property type="entry name" value="Cupredoxins"/>
    <property type="match status" value="1"/>
</dbReference>
<keyword evidence="13 15" id="KW-0472">Membrane</keyword>
<evidence type="ECO:0000256" key="15">
    <source>
        <dbReference type="RuleBase" id="RU000457"/>
    </source>
</evidence>